<proteinExistence type="predicted"/>
<dbReference type="AlphaFoldDB" id="A0A090LDI9"/>
<dbReference type="WBParaSite" id="SRAE_2000252800.1">
    <property type="protein sequence ID" value="SRAE_2000252800.1"/>
    <property type="gene ID" value="WBGene00262738"/>
</dbReference>
<dbReference type="GeneID" id="36380231"/>
<protein>
    <submittedName>
        <fullName evidence="1 3">Uncharacterized protein</fullName>
    </submittedName>
</protein>
<dbReference type="RefSeq" id="XP_024507066.1">
    <property type="nucleotide sequence ID" value="XM_024653606.1"/>
</dbReference>
<reference evidence="1 2" key="1">
    <citation type="submission" date="2014-09" db="EMBL/GenBank/DDBJ databases">
        <authorList>
            <person name="Martin A.A."/>
        </authorList>
    </citation>
    <scope>NUCLEOTIDE SEQUENCE</scope>
    <source>
        <strain evidence="2">ED321</strain>
        <strain evidence="1">ED321 Heterogonic</strain>
    </source>
</reference>
<evidence type="ECO:0000313" key="3">
    <source>
        <dbReference type="WBParaSite" id="SRAE_2000252800.1"/>
    </source>
</evidence>
<evidence type="ECO:0000313" key="4">
    <source>
        <dbReference type="WormBase" id="SRAE_2000252800"/>
    </source>
</evidence>
<name>A0A090LDI9_STRRB</name>
<accession>A0A090LDI9</accession>
<dbReference type="Proteomes" id="UP000035682">
    <property type="component" value="Unplaced"/>
</dbReference>
<keyword evidence="2" id="KW-1185">Reference proteome</keyword>
<organism evidence="1">
    <name type="scientific">Strongyloides ratti</name>
    <name type="common">Parasitic roundworm</name>
    <dbReference type="NCBI Taxonomy" id="34506"/>
    <lineage>
        <taxon>Eukaryota</taxon>
        <taxon>Metazoa</taxon>
        <taxon>Ecdysozoa</taxon>
        <taxon>Nematoda</taxon>
        <taxon>Chromadorea</taxon>
        <taxon>Rhabditida</taxon>
        <taxon>Tylenchina</taxon>
        <taxon>Panagrolaimomorpha</taxon>
        <taxon>Strongyloidoidea</taxon>
        <taxon>Strongyloididae</taxon>
        <taxon>Strongyloides</taxon>
    </lineage>
</organism>
<dbReference type="CTD" id="36380231"/>
<reference evidence="3" key="2">
    <citation type="submission" date="2020-12" db="UniProtKB">
        <authorList>
            <consortium name="WormBaseParasite"/>
        </authorList>
    </citation>
    <scope>IDENTIFICATION</scope>
</reference>
<sequence>MDNLSSYSSNEESCRNFLSDAESTNKEKIKQTFYNNLKFSTSDIESFNKTFSGKKSFQMVGNGFSKNVNPGNMSLPFPKTTDSYTFDRNVFHQNGGASNEILGEPSILRGKNHLPNFFQNKSIFTCHKIDNTKFNSINCLNKDYGEQCHGNISYNFNECNKNDLNEGYKNHLANKKYNINCGRLPTIEEIKLALQNPSNGINFSFYELSSKFEECNEVNVQNMVSECFKHKICQEIIQILKCFLDGQCEIYDQTMEYLVLDTFGIDSTEFKTYAKTTFSNILEWGIKNKYFLRLENMKILLKNEEEIFENESLKKKNLNNFIDENTSEIYETVSDTFRSSNMYLIDEEFKGMTIILYVLCFCPPITNISFDELGRNIYQFCNESFDETFCKKYFNNSCIEDVFEKNFKDIFQVKRNDGKNYFVINKNGDELFKMFINNAKRYANLVGKTANISTATSVYNEQKFFINASGIWIPSNFKFENLFF</sequence>
<dbReference type="WormBase" id="SRAE_2000252800">
    <property type="protein sequence ID" value="SRP11714"/>
    <property type="gene ID" value="WBGene00262738"/>
</dbReference>
<dbReference type="EMBL" id="LN609529">
    <property type="protein sequence ID" value="CEF67866.1"/>
    <property type="molecule type" value="Genomic_DNA"/>
</dbReference>
<evidence type="ECO:0000313" key="2">
    <source>
        <dbReference type="Proteomes" id="UP000035682"/>
    </source>
</evidence>
<evidence type="ECO:0000313" key="1">
    <source>
        <dbReference type="EMBL" id="CEF67866.1"/>
    </source>
</evidence>
<gene>
    <name evidence="1 3 4" type="ORF">SRAE_2000252800</name>
</gene>